<reference evidence="2" key="1">
    <citation type="journal article" date="2015" name="Nature">
        <title>Complex archaea that bridge the gap between prokaryotes and eukaryotes.</title>
        <authorList>
            <person name="Spang A."/>
            <person name="Saw J.H."/>
            <person name="Jorgensen S.L."/>
            <person name="Zaremba-Niedzwiedzka K."/>
            <person name="Martijn J."/>
            <person name="Lind A.E."/>
            <person name="van Eijk R."/>
            <person name="Schleper C."/>
            <person name="Guy L."/>
            <person name="Ettema T.J."/>
        </authorList>
    </citation>
    <scope>NUCLEOTIDE SEQUENCE</scope>
</reference>
<name>A0A0F9DG64_9ZZZZ</name>
<accession>A0A0F9DG64</accession>
<gene>
    <name evidence="2" type="ORF">LCGC14_2203230</name>
</gene>
<dbReference type="EMBL" id="LAZR01029078">
    <property type="protein sequence ID" value="KKL60644.1"/>
    <property type="molecule type" value="Genomic_DNA"/>
</dbReference>
<evidence type="ECO:0000313" key="2">
    <source>
        <dbReference type="EMBL" id="KKL60644.1"/>
    </source>
</evidence>
<sequence length="58" mass="6467">MHEMGDNQEEQEVVITCDICNDYQGTKNQMKGHRPRCPAIKVEATDSPPAEPPAQRDG</sequence>
<feature type="region of interest" description="Disordered" evidence="1">
    <location>
        <begin position="27"/>
        <end position="58"/>
    </location>
</feature>
<evidence type="ECO:0000256" key="1">
    <source>
        <dbReference type="SAM" id="MobiDB-lite"/>
    </source>
</evidence>
<dbReference type="AlphaFoldDB" id="A0A0F9DG64"/>
<proteinExistence type="predicted"/>
<feature type="non-terminal residue" evidence="2">
    <location>
        <position position="58"/>
    </location>
</feature>
<organism evidence="2">
    <name type="scientific">marine sediment metagenome</name>
    <dbReference type="NCBI Taxonomy" id="412755"/>
    <lineage>
        <taxon>unclassified sequences</taxon>
        <taxon>metagenomes</taxon>
        <taxon>ecological metagenomes</taxon>
    </lineage>
</organism>
<comment type="caution">
    <text evidence="2">The sequence shown here is derived from an EMBL/GenBank/DDBJ whole genome shotgun (WGS) entry which is preliminary data.</text>
</comment>
<protein>
    <submittedName>
        <fullName evidence="2">Uncharacterized protein</fullName>
    </submittedName>
</protein>